<feature type="active site" evidence="1">
    <location>
        <position position="45"/>
    </location>
</feature>
<dbReference type="Pfam" id="PF07931">
    <property type="entry name" value="CPT"/>
    <property type="match status" value="1"/>
</dbReference>
<feature type="binding site" evidence="2">
    <location>
        <begin position="18"/>
        <end position="25"/>
    </location>
    <ligand>
        <name>ATP</name>
        <dbReference type="ChEBI" id="CHEBI:30616"/>
    </ligand>
</feature>
<dbReference type="GO" id="GO:0016740">
    <property type="term" value="F:transferase activity"/>
    <property type="evidence" value="ECO:0007669"/>
    <property type="project" value="UniProtKB-KW"/>
</dbReference>
<reference evidence="3 4" key="1">
    <citation type="submission" date="2019-06" db="EMBL/GenBank/DDBJ databases">
        <title>Sequencing the genomes of 1000 actinobacteria strains.</title>
        <authorList>
            <person name="Klenk H.-P."/>
        </authorList>
    </citation>
    <scope>NUCLEOTIDE SEQUENCE [LARGE SCALE GENOMIC DNA]</scope>
    <source>
        <strain evidence="3 4">DSM 24617</strain>
    </source>
</reference>
<dbReference type="RefSeq" id="WP_170206811.1">
    <property type="nucleotide sequence ID" value="NZ_CAJTBP010000001.1"/>
</dbReference>
<evidence type="ECO:0000313" key="3">
    <source>
        <dbReference type="EMBL" id="TQL33415.1"/>
    </source>
</evidence>
<dbReference type="Proteomes" id="UP000318336">
    <property type="component" value="Unassembled WGS sequence"/>
</dbReference>
<dbReference type="EMBL" id="VFOK01000001">
    <property type="protein sequence ID" value="TQL33415.1"/>
    <property type="molecule type" value="Genomic_DNA"/>
</dbReference>
<dbReference type="InterPro" id="IPR012853">
    <property type="entry name" value="CPT"/>
</dbReference>
<dbReference type="Gene3D" id="3.40.50.300">
    <property type="entry name" value="P-loop containing nucleotide triphosphate hydrolases"/>
    <property type="match status" value="1"/>
</dbReference>
<proteinExistence type="predicted"/>
<evidence type="ECO:0000256" key="2">
    <source>
        <dbReference type="PIRSR" id="PIRSR007531-2"/>
    </source>
</evidence>
<sequence>MTPAYVPDRAGRLVLLNGPSSVGKSSVARAFADAQPTPWVVFPVDLLHAQRSRPDLTAPRDDMDEESWQRLFRRTRAGYHRALAGLLEAGLDVVGDHVLSEPWRIADLVEVLADADVLLVHLTAEPEILAARERERDDREPGVALAQRDLVYAHGEHDLEVDTTRRSPEQVAAEIARLLAAPPASRAFDRLHRP</sequence>
<name>A0A542XC57_9MICO</name>
<gene>
    <name evidence="3" type="ORF">FB554_1558</name>
</gene>
<dbReference type="InterPro" id="IPR027417">
    <property type="entry name" value="P-loop_NTPase"/>
</dbReference>
<dbReference type="AlphaFoldDB" id="A0A542XC57"/>
<evidence type="ECO:0000256" key="1">
    <source>
        <dbReference type="PIRSR" id="PIRSR007531-1"/>
    </source>
</evidence>
<accession>A0A542XC57</accession>
<organism evidence="3 4">
    <name type="scientific">Barrientosiimonas humi</name>
    <dbReference type="NCBI Taxonomy" id="999931"/>
    <lineage>
        <taxon>Bacteria</taxon>
        <taxon>Bacillati</taxon>
        <taxon>Actinomycetota</taxon>
        <taxon>Actinomycetes</taxon>
        <taxon>Micrococcales</taxon>
        <taxon>Dermacoccaceae</taxon>
        <taxon>Barrientosiimonas</taxon>
    </lineage>
</organism>
<dbReference type="GO" id="GO:0005524">
    <property type="term" value="F:ATP binding"/>
    <property type="evidence" value="ECO:0007669"/>
    <property type="project" value="InterPro"/>
</dbReference>
<protein>
    <submittedName>
        <fullName evidence="3">Chloramphenicol 3-O phosphotransferase</fullName>
    </submittedName>
</protein>
<keyword evidence="3" id="KW-0808">Transferase</keyword>
<evidence type="ECO:0000313" key="4">
    <source>
        <dbReference type="Proteomes" id="UP000318336"/>
    </source>
</evidence>
<comment type="caution">
    <text evidence="3">The sequence shown here is derived from an EMBL/GenBank/DDBJ whole genome shotgun (WGS) entry which is preliminary data.</text>
</comment>
<dbReference type="SUPFAM" id="SSF52540">
    <property type="entry name" value="P-loop containing nucleoside triphosphate hydrolases"/>
    <property type="match status" value="1"/>
</dbReference>
<dbReference type="PIRSF" id="PIRSF007531">
    <property type="entry name" value="CPT"/>
    <property type="match status" value="1"/>
</dbReference>
<keyword evidence="4" id="KW-1185">Reference proteome</keyword>